<evidence type="ECO:0000256" key="3">
    <source>
        <dbReference type="ARBA" id="ARBA00022729"/>
    </source>
</evidence>
<proteinExistence type="inferred from homology"/>
<dbReference type="Gene3D" id="1.25.40.390">
    <property type="match status" value="1"/>
</dbReference>
<evidence type="ECO:0000259" key="7">
    <source>
        <dbReference type="Pfam" id="PF14322"/>
    </source>
</evidence>
<dbReference type="PROSITE" id="PS51257">
    <property type="entry name" value="PROKAR_LIPOPROTEIN"/>
    <property type="match status" value="1"/>
</dbReference>
<protein>
    <submittedName>
        <fullName evidence="8">RagB/SusD family nutrient uptake outer membrane protein</fullName>
    </submittedName>
</protein>
<reference evidence="8" key="1">
    <citation type="submission" date="2021-03" db="EMBL/GenBank/DDBJ databases">
        <authorList>
            <person name="Lu T."/>
            <person name="Wang Q."/>
            <person name="Han X."/>
        </authorList>
    </citation>
    <scope>NUCLEOTIDE SEQUENCE</scope>
    <source>
        <strain evidence="8">WQ 2009</strain>
    </source>
</reference>
<dbReference type="EMBL" id="JAGKSB010000003">
    <property type="protein sequence ID" value="MBP3942622.1"/>
    <property type="molecule type" value="Genomic_DNA"/>
</dbReference>
<keyword evidence="9" id="KW-1185">Reference proteome</keyword>
<name>A0A8T4H6E5_9SPHI</name>
<keyword evidence="5" id="KW-0998">Cell outer membrane</keyword>
<evidence type="ECO:0000313" key="9">
    <source>
        <dbReference type="Proteomes" id="UP000679691"/>
    </source>
</evidence>
<comment type="caution">
    <text evidence="8">The sequence shown here is derived from an EMBL/GenBank/DDBJ whole genome shotgun (WGS) entry which is preliminary data.</text>
</comment>
<dbReference type="InterPro" id="IPR033985">
    <property type="entry name" value="SusD-like_N"/>
</dbReference>
<evidence type="ECO:0000256" key="2">
    <source>
        <dbReference type="ARBA" id="ARBA00006275"/>
    </source>
</evidence>
<dbReference type="GO" id="GO:0009279">
    <property type="term" value="C:cell outer membrane"/>
    <property type="evidence" value="ECO:0007669"/>
    <property type="project" value="UniProtKB-SubCell"/>
</dbReference>
<organism evidence="8 9">
    <name type="scientific">Rhinopithecimicrobium faecis</name>
    <dbReference type="NCBI Taxonomy" id="2820698"/>
    <lineage>
        <taxon>Bacteria</taxon>
        <taxon>Pseudomonadati</taxon>
        <taxon>Bacteroidota</taxon>
        <taxon>Sphingobacteriia</taxon>
        <taxon>Sphingobacteriales</taxon>
        <taxon>Sphingobacteriaceae</taxon>
        <taxon>Rhinopithecimicrobium</taxon>
    </lineage>
</organism>
<dbReference type="SUPFAM" id="SSF48452">
    <property type="entry name" value="TPR-like"/>
    <property type="match status" value="1"/>
</dbReference>
<evidence type="ECO:0000256" key="1">
    <source>
        <dbReference type="ARBA" id="ARBA00004442"/>
    </source>
</evidence>
<dbReference type="AlphaFoldDB" id="A0A8T4H6E5"/>
<evidence type="ECO:0000313" key="8">
    <source>
        <dbReference type="EMBL" id="MBP3942622.1"/>
    </source>
</evidence>
<evidence type="ECO:0000256" key="5">
    <source>
        <dbReference type="ARBA" id="ARBA00023237"/>
    </source>
</evidence>
<dbReference type="Pfam" id="PF07980">
    <property type="entry name" value="SusD_RagB"/>
    <property type="match status" value="1"/>
</dbReference>
<comment type="similarity">
    <text evidence="2">Belongs to the SusD family.</text>
</comment>
<keyword evidence="4" id="KW-0472">Membrane</keyword>
<sequence length="478" mass="54282">MKRAIFGVLIGLGLLTFLGCKKFLEVEPKSSVSDKNLFSSEIGFQQALTGVYVNMASHDLYGAQMTMGALSVLAQNYNTDPSNAFFQLSNFNYVDNVYLANIWNRSFNAIAIINNLLSQIDQQQHVFSAGQYALVKGEALALRAYLHIDLARLFGPQYEQGAKQLAIPYRLTFDTKIAPAISLERVLALALADLAEAELLLEDDPIKSGELARRYYMNYYAVLATQARVFQYQGNDAQAVKKAQAVLDAKIFDFVKSTDITTSDEGLKDRLFSSELIFALRVREMDKWVSQGSDGYPVYFKYRTVNYGNLTLTIEQYRQLFEANSPVGESDYRFKNLIEVDGTLYFSVKYWQTWVGSTERGRLDQTVPLIRLSELYYILAEGATSVSTSLTYLNTVRQHRGIVEDLSPQIIASPTLLRAEITKEYQKEFYAEGQTFFYYKRIASPSMLFLQKTMLPADYRVNIPQTELEFNPSFDSHE</sequence>
<dbReference type="InterPro" id="IPR011990">
    <property type="entry name" value="TPR-like_helical_dom_sf"/>
</dbReference>
<gene>
    <name evidence="8" type="ORF">J5U18_03430</name>
</gene>
<evidence type="ECO:0000259" key="6">
    <source>
        <dbReference type="Pfam" id="PF07980"/>
    </source>
</evidence>
<evidence type="ECO:0000256" key="4">
    <source>
        <dbReference type="ARBA" id="ARBA00023136"/>
    </source>
</evidence>
<comment type="subcellular location">
    <subcellularLocation>
        <location evidence="1">Cell outer membrane</location>
    </subcellularLocation>
</comment>
<accession>A0A8T4H6E5</accession>
<feature type="domain" description="SusD-like N-terminal" evidence="7">
    <location>
        <begin position="22"/>
        <end position="229"/>
    </location>
</feature>
<dbReference type="InterPro" id="IPR012944">
    <property type="entry name" value="SusD_RagB_dom"/>
</dbReference>
<feature type="domain" description="RagB/SusD" evidence="6">
    <location>
        <begin position="343"/>
        <end position="461"/>
    </location>
</feature>
<keyword evidence="3" id="KW-0732">Signal</keyword>
<dbReference type="RefSeq" id="WP_353546105.1">
    <property type="nucleotide sequence ID" value="NZ_JAGKSB010000003.1"/>
</dbReference>
<dbReference type="Pfam" id="PF14322">
    <property type="entry name" value="SusD-like_3"/>
    <property type="match status" value="1"/>
</dbReference>
<dbReference type="Proteomes" id="UP000679691">
    <property type="component" value="Unassembled WGS sequence"/>
</dbReference>